<dbReference type="EMBL" id="CP015093">
    <property type="protein sequence ID" value="APZ54440.1"/>
    <property type="molecule type" value="Genomic_DNA"/>
</dbReference>
<evidence type="ECO:0000313" key="2">
    <source>
        <dbReference type="Proteomes" id="UP000187059"/>
    </source>
</evidence>
<sequence>MMEDDDKDRAFDAALAAALKDEMPVETPMLARAVLSRLAEEETGPHRAEGLAEVLSHPGPVAAGYGLMLLGAAVLGYAALPALGGDDLVFASAIAQLLGFPGGL</sequence>
<proteinExistence type="predicted"/>
<dbReference type="STRING" id="1250539.Ga0080574_TMP4106"/>
<keyword evidence="2" id="KW-1185">Reference proteome</keyword>
<name>A0A1P8UYH5_9RHOB</name>
<dbReference type="RefSeq" id="WP_156876421.1">
    <property type="nucleotide sequence ID" value="NZ_CP015093.1"/>
</dbReference>
<protein>
    <submittedName>
        <fullName evidence="1">Uncharacterized protein</fullName>
    </submittedName>
</protein>
<evidence type="ECO:0000313" key="1">
    <source>
        <dbReference type="EMBL" id="APZ54440.1"/>
    </source>
</evidence>
<dbReference type="AlphaFoldDB" id="A0A1P8UYH5"/>
<gene>
    <name evidence="1" type="ORF">Ga0080574_TMP4106</name>
</gene>
<organism evidence="1 2">
    <name type="scientific">Salipiger abyssi</name>
    <dbReference type="NCBI Taxonomy" id="1250539"/>
    <lineage>
        <taxon>Bacteria</taxon>
        <taxon>Pseudomonadati</taxon>
        <taxon>Pseudomonadota</taxon>
        <taxon>Alphaproteobacteria</taxon>
        <taxon>Rhodobacterales</taxon>
        <taxon>Roseobacteraceae</taxon>
        <taxon>Salipiger</taxon>
    </lineage>
</organism>
<dbReference type="Proteomes" id="UP000187059">
    <property type="component" value="Chromosome"/>
</dbReference>
<reference evidence="1 2" key="1">
    <citation type="submission" date="2016-04" db="EMBL/GenBank/DDBJ databases">
        <title>Deep-sea bacteria in the southern Pacific.</title>
        <authorList>
            <person name="Tang K."/>
        </authorList>
    </citation>
    <scope>NUCLEOTIDE SEQUENCE [LARGE SCALE GENOMIC DNA]</scope>
    <source>
        <strain evidence="1 2">JLT2014</strain>
    </source>
</reference>
<accession>A0A1P8UYH5</accession>
<dbReference type="KEGG" id="paby:Ga0080574_TMP4106"/>